<dbReference type="InterPro" id="IPR005428">
    <property type="entry name" value="CD36/SCARB1/SNMP1"/>
</dbReference>
<dbReference type="AlphaFoldDB" id="A0ABD1EWF3"/>
<proteinExistence type="inferred from homology"/>
<dbReference type="PRINTS" id="PR01610">
    <property type="entry name" value="CD36ANTIGEN"/>
</dbReference>
<evidence type="ECO:0000313" key="13">
    <source>
        <dbReference type="Proteomes" id="UP001566132"/>
    </source>
</evidence>
<evidence type="ECO:0000256" key="4">
    <source>
        <dbReference type="ARBA" id="ARBA00022692"/>
    </source>
</evidence>
<keyword evidence="8" id="KW-0675">Receptor</keyword>
<dbReference type="EMBL" id="JBDJPC010000004">
    <property type="protein sequence ID" value="KAL1505375.1"/>
    <property type="molecule type" value="Genomic_DNA"/>
</dbReference>
<keyword evidence="13" id="KW-1185">Reference proteome</keyword>
<dbReference type="PANTHER" id="PTHR11923:SF93">
    <property type="entry name" value="GH07959P-RELATED"/>
    <property type="match status" value="1"/>
</dbReference>
<dbReference type="PRINTS" id="PR01609">
    <property type="entry name" value="CD36FAMILY"/>
</dbReference>
<evidence type="ECO:0000256" key="10">
    <source>
        <dbReference type="PIRSR" id="PIRSR605428-52"/>
    </source>
</evidence>
<protein>
    <submittedName>
        <fullName evidence="12">Uncharacterized protein</fullName>
    </submittedName>
</protein>
<dbReference type="Proteomes" id="UP001566132">
    <property type="component" value="Unassembled WGS sequence"/>
</dbReference>
<gene>
    <name evidence="12" type="ORF">ABEB36_004958</name>
</gene>
<evidence type="ECO:0000256" key="9">
    <source>
        <dbReference type="ARBA" id="ARBA00023180"/>
    </source>
</evidence>
<feature type="disulfide bond" evidence="10">
    <location>
        <begin position="325"/>
        <end position="329"/>
    </location>
</feature>
<keyword evidence="3" id="KW-1003">Cell membrane</keyword>
<sequence>MYPKRQLKKCLASCSCATIIVALGVLIVCLKSVFYKFIIGKVFLLQPDSYSYHLWKKNPVPVSLKLYLFNWTNSGEIFNSSIKPAFQELGPYEFDETKEKINITWNSNNNTVSFYHLKKWWFNQERSNGSLDDPVVSVNPIGLTSSLTVRNWNYFLKQSVNILFRTTQTKLSEAHKVGDVLFRGYNDTLLTMVNNLPFSPGSIPKNYDKFAWFYMRNGSETFEGQFNMDVGLSGQLGELYQWKFENRTAYFPGECGKISGSAGEFFPGHLTKESRIRLFSPDLCRYVELEFEKESEVKGLSGYKYSAADRFLDNGTKIPENKCFCTGECLPYGTVNISACRYGSPAFVSLPHFFRADSYYTESIEGMSPNESKHGFFIVFEPKTGMPLEVSARLQLNLLVEPVPGISLLRDVPKIVIPVLWFEQSVLIPDDMAFYVQLLLHFETICLICGIVCILCGVMIDMCVCYKTCQSKVIERNEDKHIKEEIPLTGKKHLDY</sequence>
<dbReference type="InterPro" id="IPR002159">
    <property type="entry name" value="CD36_fam"/>
</dbReference>
<feature type="transmembrane region" description="Helical" evidence="11">
    <location>
        <begin position="434"/>
        <end position="460"/>
    </location>
</feature>
<comment type="subcellular location">
    <subcellularLocation>
        <location evidence="1">Cell membrane</location>
        <topology evidence="1">Multi-pass membrane protein</topology>
    </subcellularLocation>
</comment>
<keyword evidence="9" id="KW-0325">Glycoprotein</keyword>
<comment type="caution">
    <text evidence="12">The sequence shown here is derived from an EMBL/GenBank/DDBJ whole genome shotgun (WGS) entry which is preliminary data.</text>
</comment>
<organism evidence="12 13">
    <name type="scientific">Hypothenemus hampei</name>
    <name type="common">Coffee berry borer</name>
    <dbReference type="NCBI Taxonomy" id="57062"/>
    <lineage>
        <taxon>Eukaryota</taxon>
        <taxon>Metazoa</taxon>
        <taxon>Ecdysozoa</taxon>
        <taxon>Arthropoda</taxon>
        <taxon>Hexapoda</taxon>
        <taxon>Insecta</taxon>
        <taxon>Pterygota</taxon>
        <taxon>Neoptera</taxon>
        <taxon>Endopterygota</taxon>
        <taxon>Coleoptera</taxon>
        <taxon>Polyphaga</taxon>
        <taxon>Cucujiformia</taxon>
        <taxon>Curculionidae</taxon>
        <taxon>Scolytinae</taxon>
        <taxon>Hypothenemus</taxon>
    </lineage>
</organism>
<keyword evidence="6 11" id="KW-0472">Membrane</keyword>
<feature type="disulfide bond" evidence="10">
    <location>
        <begin position="255"/>
        <end position="323"/>
    </location>
</feature>
<evidence type="ECO:0000256" key="1">
    <source>
        <dbReference type="ARBA" id="ARBA00004651"/>
    </source>
</evidence>
<comment type="similarity">
    <text evidence="2">Belongs to the CD36 family.</text>
</comment>
<feature type="disulfide bond" evidence="10">
    <location>
        <begin position="284"/>
        <end position="340"/>
    </location>
</feature>
<evidence type="ECO:0000256" key="5">
    <source>
        <dbReference type="ARBA" id="ARBA00022989"/>
    </source>
</evidence>
<reference evidence="12 13" key="1">
    <citation type="submission" date="2024-05" db="EMBL/GenBank/DDBJ databases">
        <title>Genetic variation in Jamaican populations of the coffee berry borer (Hypothenemus hampei).</title>
        <authorList>
            <person name="Errbii M."/>
            <person name="Myrie A."/>
        </authorList>
    </citation>
    <scope>NUCLEOTIDE SEQUENCE [LARGE SCALE GENOMIC DNA]</scope>
    <source>
        <strain evidence="12">JA-Hopewell-2020-01-JO</strain>
        <tissue evidence="12">Whole body</tissue>
    </source>
</reference>
<evidence type="ECO:0000256" key="8">
    <source>
        <dbReference type="ARBA" id="ARBA00023170"/>
    </source>
</evidence>
<dbReference type="Pfam" id="PF01130">
    <property type="entry name" value="CD36"/>
    <property type="match status" value="1"/>
</dbReference>
<evidence type="ECO:0000256" key="3">
    <source>
        <dbReference type="ARBA" id="ARBA00022475"/>
    </source>
</evidence>
<evidence type="ECO:0000256" key="2">
    <source>
        <dbReference type="ARBA" id="ARBA00010532"/>
    </source>
</evidence>
<evidence type="ECO:0000256" key="6">
    <source>
        <dbReference type="ARBA" id="ARBA00023136"/>
    </source>
</evidence>
<keyword evidence="7 10" id="KW-1015">Disulfide bond</keyword>
<evidence type="ECO:0000256" key="7">
    <source>
        <dbReference type="ARBA" id="ARBA00023157"/>
    </source>
</evidence>
<dbReference type="GO" id="GO:0005886">
    <property type="term" value="C:plasma membrane"/>
    <property type="evidence" value="ECO:0007669"/>
    <property type="project" value="UniProtKB-SubCell"/>
</dbReference>
<accession>A0ABD1EWF3</accession>
<dbReference type="PANTHER" id="PTHR11923">
    <property type="entry name" value="SCAVENGER RECEPTOR CLASS B TYPE-1 SR-B1"/>
    <property type="match status" value="1"/>
</dbReference>
<evidence type="ECO:0000256" key="11">
    <source>
        <dbReference type="SAM" id="Phobius"/>
    </source>
</evidence>
<keyword evidence="4 11" id="KW-0812">Transmembrane</keyword>
<name>A0ABD1EWF3_HYPHA</name>
<evidence type="ECO:0000313" key="12">
    <source>
        <dbReference type="EMBL" id="KAL1505375.1"/>
    </source>
</evidence>
<keyword evidence="5 11" id="KW-1133">Transmembrane helix</keyword>